<proteinExistence type="predicted"/>
<sequence length="257" mass="28415">MAGKDKIMELDRAISDTRAELDAIRQEKKEAAGNPERLVLAEKQERRIAGTLAALEQAKAAATYKPPEPTDCAELLAGLQDYMDDKAEKELKAREAVEAVRQELREIENALQQAAADCDAVKTVELAERRGELQSKLKYLDEMRERVEALPVFPDGAFEKTWAAICEKAMPDWEKQVLQVETLAAEYKAACAGLLAMHDTLKNAQKEIQSMAEAEGIWPPVFAPVFTVGLDAKKLMVEKSDYIRLGGLTSPISGRAL</sequence>
<comment type="caution">
    <text evidence="2">The sequence shown here is derived from an EMBL/GenBank/DDBJ whole genome shotgun (WGS) entry which is preliminary data.</text>
</comment>
<protein>
    <submittedName>
        <fullName evidence="2">Uncharacterized protein</fullName>
    </submittedName>
</protein>
<dbReference type="RefSeq" id="WP_238317075.1">
    <property type="nucleotide sequence ID" value="NZ_BQKV01000053.1"/>
</dbReference>
<gene>
    <name evidence="2" type="ORF">JCM17207_15150</name>
</gene>
<feature type="coiled-coil region" evidence="1">
    <location>
        <begin position="7"/>
        <end position="124"/>
    </location>
</feature>
<keyword evidence="3" id="KW-1185">Reference proteome</keyword>
<evidence type="ECO:0000313" key="2">
    <source>
        <dbReference type="EMBL" id="GJN64890.1"/>
    </source>
</evidence>
<evidence type="ECO:0000256" key="1">
    <source>
        <dbReference type="SAM" id="Coils"/>
    </source>
</evidence>
<dbReference type="AlphaFoldDB" id="A0AA37MZ50"/>
<reference evidence="2" key="1">
    <citation type="journal article" date="2022" name="Int. J. Syst. Evol. Microbiol.">
        <title>Genome-based, phenotypic and chemotaxonomic classification of Faecalibacterium strains: proposal of three novel species Faecalibacterium duncaniae sp. nov., Faecalibacterium hattorii sp. nov. and Faecalibacterium gallinarum sp. nov. .</title>
        <authorList>
            <person name="Sakamoto M."/>
            <person name="Sakurai N."/>
            <person name="Tanno H."/>
            <person name="Iino T."/>
            <person name="Ohkuma M."/>
            <person name="Endo A."/>
        </authorList>
    </citation>
    <scope>NUCLEOTIDE SEQUENCE</scope>
    <source>
        <strain evidence="2">JCM 17207</strain>
    </source>
</reference>
<name>A0AA37MZ50_9FIRM</name>
<dbReference type="Proteomes" id="UP001055185">
    <property type="component" value="Unassembled WGS sequence"/>
</dbReference>
<accession>A0AA37MZ50</accession>
<organism evidence="2 3">
    <name type="scientific">Faecalibacterium gallinarum</name>
    <dbReference type="NCBI Taxonomy" id="2903556"/>
    <lineage>
        <taxon>Bacteria</taxon>
        <taxon>Bacillati</taxon>
        <taxon>Bacillota</taxon>
        <taxon>Clostridia</taxon>
        <taxon>Eubacteriales</taxon>
        <taxon>Oscillospiraceae</taxon>
        <taxon>Faecalibacterium</taxon>
    </lineage>
</organism>
<dbReference type="EMBL" id="BQKV01000053">
    <property type="protein sequence ID" value="GJN64890.1"/>
    <property type="molecule type" value="Genomic_DNA"/>
</dbReference>
<keyword evidence="1" id="KW-0175">Coiled coil</keyword>
<evidence type="ECO:0000313" key="3">
    <source>
        <dbReference type="Proteomes" id="UP001055185"/>
    </source>
</evidence>